<dbReference type="InterPro" id="IPR014014">
    <property type="entry name" value="RNA_helicase_DEAD_Q_motif"/>
</dbReference>
<dbReference type="Gene3D" id="3.30.70.330">
    <property type="match status" value="1"/>
</dbReference>
<dbReference type="InterPro" id="IPR034415">
    <property type="entry name" value="CsdA_RRM"/>
</dbReference>
<organism evidence="17 18">
    <name type="scientific">Photobacterium aphoticum</name>
    <dbReference type="NCBI Taxonomy" id="754436"/>
    <lineage>
        <taxon>Bacteria</taxon>
        <taxon>Pseudomonadati</taxon>
        <taxon>Pseudomonadota</taxon>
        <taxon>Gammaproteobacteria</taxon>
        <taxon>Vibrionales</taxon>
        <taxon>Vibrionaceae</taxon>
        <taxon>Photobacterium</taxon>
    </lineage>
</organism>
<dbReference type="GO" id="GO:0000027">
    <property type="term" value="P:ribosomal large subunit assembly"/>
    <property type="evidence" value="ECO:0007669"/>
    <property type="project" value="UniProtKB-UniRule"/>
</dbReference>
<evidence type="ECO:0000259" key="14">
    <source>
        <dbReference type="PROSITE" id="PS51192"/>
    </source>
</evidence>
<evidence type="ECO:0000256" key="7">
    <source>
        <dbReference type="ARBA" id="ARBA00022884"/>
    </source>
</evidence>
<dbReference type="InterPro" id="IPR050547">
    <property type="entry name" value="DEAD_box_RNA_helicases"/>
</dbReference>
<evidence type="ECO:0000256" key="11">
    <source>
        <dbReference type="PROSITE-ProRule" id="PRU00552"/>
    </source>
</evidence>
<dbReference type="InterPro" id="IPR044742">
    <property type="entry name" value="DEAD/DEAH_RhlB"/>
</dbReference>
<dbReference type="CDD" id="cd12499">
    <property type="entry name" value="RRM_EcCsdA_like"/>
    <property type="match status" value="1"/>
</dbReference>
<dbReference type="SUPFAM" id="SSF52540">
    <property type="entry name" value="P-loop containing nucleoside triphosphate hydrolases"/>
    <property type="match status" value="1"/>
</dbReference>
<dbReference type="GO" id="GO:0005524">
    <property type="term" value="F:ATP binding"/>
    <property type="evidence" value="ECO:0007669"/>
    <property type="project" value="UniProtKB-UniRule"/>
</dbReference>
<dbReference type="InterPro" id="IPR000629">
    <property type="entry name" value="RNA-helicase_DEAD-box_CS"/>
</dbReference>
<dbReference type="Pfam" id="PF03880">
    <property type="entry name" value="DbpA"/>
    <property type="match status" value="1"/>
</dbReference>
<dbReference type="GO" id="GO:0005840">
    <property type="term" value="C:ribosome"/>
    <property type="evidence" value="ECO:0007669"/>
    <property type="project" value="TreeGrafter"/>
</dbReference>
<keyword evidence="5 10" id="KW-0347">Helicase</keyword>
<dbReference type="RefSeq" id="WP_047873218.1">
    <property type="nucleotide sequence ID" value="NZ_BMYC01000001.1"/>
</dbReference>
<dbReference type="GO" id="GO:0005829">
    <property type="term" value="C:cytosol"/>
    <property type="evidence" value="ECO:0007669"/>
    <property type="project" value="TreeGrafter"/>
</dbReference>
<dbReference type="InterPro" id="IPR027417">
    <property type="entry name" value="P-loop_NTPase"/>
</dbReference>
<dbReference type="CDD" id="cd00268">
    <property type="entry name" value="DEADc"/>
    <property type="match status" value="1"/>
</dbReference>
<dbReference type="GO" id="GO:0033592">
    <property type="term" value="F:RNA strand annealing activity"/>
    <property type="evidence" value="ECO:0007669"/>
    <property type="project" value="TreeGrafter"/>
</dbReference>
<dbReference type="PATRIC" id="fig|754436.4.peg.1035"/>
<proteinExistence type="inferred from homology"/>
<keyword evidence="18" id="KW-1185">Reference proteome</keyword>
<evidence type="ECO:0000259" key="16">
    <source>
        <dbReference type="PROSITE" id="PS51195"/>
    </source>
</evidence>
<dbReference type="InterPro" id="IPR011545">
    <property type="entry name" value="DEAD/DEAH_box_helicase_dom"/>
</dbReference>
<evidence type="ECO:0000256" key="4">
    <source>
        <dbReference type="ARBA" id="ARBA00022801"/>
    </source>
</evidence>
<dbReference type="GO" id="GO:0006401">
    <property type="term" value="P:RNA catabolic process"/>
    <property type="evidence" value="ECO:0007669"/>
    <property type="project" value="UniProtKB-UniRule"/>
</dbReference>
<sequence length="636" mass="71502">MQESVTEFRQLDLADTLLSALDSMGFVAPTPIQAASIPLLLTGTDALGKAQTGTGKTAAFSLPLLNKLDLNQHKPQAIVMAPTRELAIQVAAEIKTLGQNVKGLKVLEIYGGASIVDQMRALKSGAHIVVGTPGRVKDLITRDRLHLDEVHTFVLDEADEMLKMGFVDDVTWIMEQAPETAQRVLFSATMPPMVKEIVDRFLREPARIDVAGENRTVAQVEQQFWVVKGVEKDEAMMRLLETENTDASIVFVRTRQDTERLADWLSARGFKAAALHGDIPQSLRERTVEHIKRGVIDILVATDVVARGLDVPRITHVFNYDIPFDVESYIHRIGRTGRAGREGKAILLVRTNQIRMLRTIERVTKSRMEEIQLPLRDAVAEARLNRLGQELEAQKEESSLEAFVELVEKLQETIEVDAATLAAMLLKRQQGNRPLFYKGPDPMVAAIEREAQRRDRRRDDRGERGERGDRRERGERRTYNNADWDTYQLQVGREQGVQVKDIVGAIANELGLSKEFIGAIKLAPEHTYVQLPKKMTAEVAAQLKKLRIRQNEVKAVVVEGEVLREHRGGNRGGNRDGNRDGNRGGFRGNREGGNGRRDGERRFDRNRGGDNRGSFRGERNHSNGAPRRERKPRFED</sequence>
<dbReference type="InterPro" id="IPR001650">
    <property type="entry name" value="Helicase_C-like"/>
</dbReference>
<keyword evidence="6 10" id="KW-0067">ATP-binding</keyword>
<evidence type="ECO:0000256" key="8">
    <source>
        <dbReference type="ARBA" id="ARBA00023016"/>
    </source>
</evidence>
<dbReference type="FunFam" id="3.40.50.300:FF:000108">
    <property type="entry name" value="ATP-dependent RNA helicase RhlE"/>
    <property type="match status" value="1"/>
</dbReference>
<comment type="subcellular location">
    <subcellularLocation>
        <location evidence="1 10">Cytoplasm</location>
    </subcellularLocation>
</comment>
<feature type="domain" description="DEAD-box RNA helicase Q" evidence="16">
    <location>
        <begin position="6"/>
        <end position="34"/>
    </location>
</feature>
<feature type="domain" description="Helicase C-terminal" evidence="15">
    <location>
        <begin position="231"/>
        <end position="379"/>
    </location>
</feature>
<feature type="region of interest" description="Disordered" evidence="13">
    <location>
        <begin position="566"/>
        <end position="636"/>
    </location>
</feature>
<keyword evidence="12" id="KW-0175">Coiled coil</keyword>
<name>A0A0J1GQ55_9GAMM</name>
<dbReference type="InterPro" id="IPR014001">
    <property type="entry name" value="Helicase_ATP-bd"/>
</dbReference>
<protein>
    <recommendedName>
        <fullName evidence="10">ATP-dependent RNA helicase DeaD</fullName>
        <ecNumber evidence="10">3.6.4.13</ecNumber>
    </recommendedName>
    <alternativeName>
        <fullName evidence="10">Cold-shock DEAD box protein A</fullName>
    </alternativeName>
</protein>
<dbReference type="PROSITE" id="PS00039">
    <property type="entry name" value="DEAD_ATP_HELICASE"/>
    <property type="match status" value="1"/>
</dbReference>
<feature type="short sequence motif" description="Q motif" evidence="11">
    <location>
        <begin position="6"/>
        <end position="34"/>
    </location>
</feature>
<dbReference type="HAMAP" id="MF_00964">
    <property type="entry name" value="DEAD_helicase_DeaD"/>
    <property type="match status" value="1"/>
</dbReference>
<evidence type="ECO:0000256" key="10">
    <source>
        <dbReference type="HAMAP-Rule" id="MF_00964"/>
    </source>
</evidence>
<dbReference type="PANTHER" id="PTHR47963">
    <property type="entry name" value="DEAD-BOX ATP-DEPENDENT RNA HELICASE 47, MITOCHONDRIAL"/>
    <property type="match status" value="1"/>
</dbReference>
<evidence type="ECO:0000256" key="1">
    <source>
        <dbReference type="ARBA" id="ARBA00004496"/>
    </source>
</evidence>
<keyword evidence="4 10" id="KW-0378">Hydrolase</keyword>
<evidence type="ECO:0000313" key="17">
    <source>
        <dbReference type="EMBL" id="KLV01766.1"/>
    </source>
</evidence>
<dbReference type="Pfam" id="PF25399">
    <property type="entry name" value="DeaD_dimer"/>
    <property type="match status" value="1"/>
</dbReference>
<dbReference type="GO" id="GO:0016887">
    <property type="term" value="F:ATP hydrolysis activity"/>
    <property type="evidence" value="ECO:0007669"/>
    <property type="project" value="RHEA"/>
</dbReference>
<feature type="coiled-coil region" evidence="12">
    <location>
        <begin position="377"/>
        <end position="413"/>
    </location>
</feature>
<evidence type="ECO:0000256" key="5">
    <source>
        <dbReference type="ARBA" id="ARBA00022806"/>
    </source>
</evidence>
<dbReference type="Pfam" id="PF00270">
    <property type="entry name" value="DEAD"/>
    <property type="match status" value="1"/>
</dbReference>
<evidence type="ECO:0000313" key="18">
    <source>
        <dbReference type="Proteomes" id="UP000036426"/>
    </source>
</evidence>
<keyword evidence="2 10" id="KW-0963">Cytoplasm</keyword>
<evidence type="ECO:0000256" key="12">
    <source>
        <dbReference type="SAM" id="Coils"/>
    </source>
</evidence>
<keyword evidence="7 10" id="KW-0694">RNA-binding</keyword>
<reference evidence="17 18" key="1">
    <citation type="submission" date="2015-05" db="EMBL/GenBank/DDBJ databases">
        <title>Photobacterium galathea sp. nov.</title>
        <authorList>
            <person name="Machado H."/>
            <person name="Gram L."/>
        </authorList>
    </citation>
    <scope>NUCLEOTIDE SEQUENCE [LARGE SCALE GENOMIC DNA]</scope>
    <source>
        <strain evidence="17 18">DSM 25995</strain>
    </source>
</reference>
<dbReference type="PROSITE" id="PS51195">
    <property type="entry name" value="Q_MOTIF"/>
    <property type="match status" value="1"/>
</dbReference>
<dbReference type="AlphaFoldDB" id="A0A0J1GQ55"/>
<dbReference type="InterPro" id="IPR012677">
    <property type="entry name" value="Nucleotide-bd_a/b_plait_sf"/>
</dbReference>
<dbReference type="PROSITE" id="PS51194">
    <property type="entry name" value="HELICASE_CTER"/>
    <property type="match status" value="1"/>
</dbReference>
<feature type="domain" description="Helicase ATP-binding" evidence="14">
    <location>
        <begin position="37"/>
        <end position="208"/>
    </location>
</feature>
<dbReference type="EMBL" id="LDOV01000010">
    <property type="protein sequence ID" value="KLV01766.1"/>
    <property type="molecule type" value="Genomic_DNA"/>
</dbReference>
<dbReference type="Pfam" id="PF00271">
    <property type="entry name" value="Helicase_C"/>
    <property type="match status" value="1"/>
</dbReference>
<feature type="region of interest" description="Disordered" evidence="13">
    <location>
        <begin position="449"/>
        <end position="477"/>
    </location>
</feature>
<dbReference type="Proteomes" id="UP000036426">
    <property type="component" value="Unassembled WGS sequence"/>
</dbReference>
<evidence type="ECO:0000259" key="15">
    <source>
        <dbReference type="PROSITE" id="PS51194"/>
    </source>
</evidence>
<comment type="caution">
    <text evidence="17">The sequence shown here is derived from an EMBL/GenBank/DDBJ whole genome shotgun (WGS) entry which is preliminary data.</text>
</comment>
<evidence type="ECO:0000256" key="6">
    <source>
        <dbReference type="ARBA" id="ARBA00022840"/>
    </source>
</evidence>
<dbReference type="FunFam" id="3.30.70.330:FF:000068">
    <property type="entry name" value="ATP-dependent RNA helicase DeaD"/>
    <property type="match status" value="1"/>
</dbReference>
<accession>A0A0J1GQ55</accession>
<dbReference type="PANTHER" id="PTHR47963:SF8">
    <property type="entry name" value="ATP-DEPENDENT RNA HELICASE DEAD"/>
    <property type="match status" value="1"/>
</dbReference>
<evidence type="ECO:0000256" key="13">
    <source>
        <dbReference type="SAM" id="MobiDB-lite"/>
    </source>
</evidence>
<keyword evidence="3 10" id="KW-0547">Nucleotide-binding</keyword>
<comment type="similarity">
    <text evidence="10">Belongs to the DEAD box helicase family. DeaD/CsdA subfamily.</text>
</comment>
<dbReference type="InterPro" id="IPR005580">
    <property type="entry name" value="DbpA/CsdA_RNA-bd_dom"/>
</dbReference>
<dbReference type="Gene3D" id="3.40.50.300">
    <property type="entry name" value="P-loop containing nucleotide triphosphate hydrolases"/>
    <property type="match status" value="2"/>
</dbReference>
<evidence type="ECO:0000256" key="2">
    <source>
        <dbReference type="ARBA" id="ARBA00022490"/>
    </source>
</evidence>
<dbReference type="CDD" id="cd18787">
    <property type="entry name" value="SF2_C_DEAD"/>
    <property type="match status" value="1"/>
</dbReference>
<dbReference type="EC" id="3.6.4.13" evidence="10"/>
<dbReference type="GO" id="GO:0070417">
    <property type="term" value="P:cellular response to cold"/>
    <property type="evidence" value="ECO:0007669"/>
    <property type="project" value="InterPro"/>
</dbReference>
<dbReference type="FunFam" id="3.40.50.300:FF:000374">
    <property type="entry name" value="ATP-dependent RNA helicase DeaD"/>
    <property type="match status" value="1"/>
</dbReference>
<dbReference type="InterPro" id="IPR057325">
    <property type="entry name" value="DeaD_dimer"/>
</dbReference>
<comment type="catalytic activity">
    <reaction evidence="9 10">
        <text>ATP + H2O = ADP + phosphate + H(+)</text>
        <dbReference type="Rhea" id="RHEA:13065"/>
        <dbReference type="ChEBI" id="CHEBI:15377"/>
        <dbReference type="ChEBI" id="CHEBI:15378"/>
        <dbReference type="ChEBI" id="CHEBI:30616"/>
        <dbReference type="ChEBI" id="CHEBI:43474"/>
        <dbReference type="ChEBI" id="CHEBI:456216"/>
        <dbReference type="EC" id="3.6.4.13"/>
    </reaction>
</comment>
<dbReference type="SMART" id="SM00487">
    <property type="entry name" value="DEXDc"/>
    <property type="match status" value="1"/>
</dbReference>
<dbReference type="InterPro" id="IPR028618">
    <property type="entry name" value="DEAD_helicase_DeaD"/>
</dbReference>
<dbReference type="PROSITE" id="PS51192">
    <property type="entry name" value="HELICASE_ATP_BIND_1"/>
    <property type="match status" value="1"/>
</dbReference>
<evidence type="ECO:0000256" key="9">
    <source>
        <dbReference type="ARBA" id="ARBA00047984"/>
    </source>
</evidence>
<feature type="compositionally biased region" description="Basic and acidic residues" evidence="13">
    <location>
        <begin position="566"/>
        <end position="621"/>
    </location>
</feature>
<comment type="function">
    <text evidence="10">DEAD-box RNA helicase involved in various cellular processes at low temperature, including ribosome biogenesis, mRNA degradation and translation initiation.</text>
</comment>
<keyword evidence="8 10" id="KW-0346">Stress response</keyword>
<dbReference type="SMART" id="SM00490">
    <property type="entry name" value="HELICc"/>
    <property type="match status" value="1"/>
</dbReference>
<gene>
    <name evidence="10" type="primary">deaD</name>
    <name evidence="10" type="synonym">csdA</name>
    <name evidence="17" type="ORF">ABT58_04865</name>
</gene>
<dbReference type="GO" id="GO:0003724">
    <property type="term" value="F:RNA helicase activity"/>
    <property type="evidence" value="ECO:0007669"/>
    <property type="project" value="UniProtKB-UniRule"/>
</dbReference>
<dbReference type="OrthoDB" id="9805696at2"/>
<evidence type="ECO:0000256" key="3">
    <source>
        <dbReference type="ARBA" id="ARBA00022741"/>
    </source>
</evidence>